<proteinExistence type="predicted"/>
<dbReference type="InterPro" id="IPR036390">
    <property type="entry name" value="WH_DNA-bd_sf"/>
</dbReference>
<dbReference type="InterPro" id="IPR036388">
    <property type="entry name" value="WH-like_DNA-bd_sf"/>
</dbReference>
<dbReference type="EMBL" id="FQVC01000001">
    <property type="protein sequence ID" value="SHE47980.1"/>
    <property type="molecule type" value="Genomic_DNA"/>
</dbReference>
<dbReference type="SUPFAM" id="SSF46785">
    <property type="entry name" value="Winged helix' DNA-binding domain"/>
    <property type="match status" value="1"/>
</dbReference>
<dbReference type="GO" id="GO:0006950">
    <property type="term" value="P:response to stress"/>
    <property type="evidence" value="ECO:0007669"/>
    <property type="project" value="TreeGrafter"/>
</dbReference>
<dbReference type="SMART" id="SM00347">
    <property type="entry name" value="HTH_MARR"/>
    <property type="match status" value="1"/>
</dbReference>
<dbReference type="Gene3D" id="1.10.10.10">
    <property type="entry name" value="Winged helix-like DNA-binding domain superfamily/Winged helix DNA-binding domain"/>
    <property type="match status" value="1"/>
</dbReference>
<reference evidence="2 3" key="1">
    <citation type="submission" date="2016-11" db="EMBL/GenBank/DDBJ databases">
        <authorList>
            <person name="Jaros S."/>
            <person name="Januszkiewicz K."/>
            <person name="Wedrychowicz H."/>
        </authorList>
    </citation>
    <scope>NUCLEOTIDE SEQUENCE [LARGE SCALE GENOMIC DNA]</scope>
    <source>
        <strain evidence="2 3">DSM 17137</strain>
    </source>
</reference>
<dbReference type="PANTHER" id="PTHR33164:SF57">
    <property type="entry name" value="MARR-FAMILY TRANSCRIPTIONAL REGULATOR"/>
    <property type="match status" value="1"/>
</dbReference>
<feature type="domain" description="HTH marR-type" evidence="1">
    <location>
        <begin position="26"/>
        <end position="158"/>
    </location>
</feature>
<dbReference type="Pfam" id="PF01047">
    <property type="entry name" value="MarR"/>
    <property type="match status" value="1"/>
</dbReference>
<dbReference type="AlphaFoldDB" id="A0A1M4TU19"/>
<sequence>MAKYFIGSLRQTGEGRLPSLGEIGLNQFAPYLINRLSASYNAHLQDVLKDNGMTTAKMRALSILTISPGLTVNELAYLAVVEQSTMSRTLDALVGQGLVRRQSRSDDMRVRELYITELGRTAFSESWPLLYGLYADLFVGVDADEYDRFIDTLHKVLRNMHRRIEGETGLEEPEAADQPQP</sequence>
<evidence type="ECO:0000313" key="2">
    <source>
        <dbReference type="EMBL" id="SHE47980.1"/>
    </source>
</evidence>
<dbReference type="PROSITE" id="PS50995">
    <property type="entry name" value="HTH_MARR_2"/>
    <property type="match status" value="1"/>
</dbReference>
<dbReference type="InterPro" id="IPR000835">
    <property type="entry name" value="HTH_MarR-typ"/>
</dbReference>
<dbReference type="GO" id="GO:0003677">
    <property type="term" value="F:DNA binding"/>
    <property type="evidence" value="ECO:0007669"/>
    <property type="project" value="UniProtKB-KW"/>
</dbReference>
<evidence type="ECO:0000259" key="1">
    <source>
        <dbReference type="PROSITE" id="PS50995"/>
    </source>
</evidence>
<dbReference type="PANTHER" id="PTHR33164">
    <property type="entry name" value="TRANSCRIPTIONAL REGULATOR, MARR FAMILY"/>
    <property type="match status" value="1"/>
</dbReference>
<dbReference type="InterPro" id="IPR039422">
    <property type="entry name" value="MarR/SlyA-like"/>
</dbReference>
<gene>
    <name evidence="2" type="ORF">SAMN02745223_00501</name>
</gene>
<evidence type="ECO:0000313" key="3">
    <source>
        <dbReference type="Proteomes" id="UP000184533"/>
    </source>
</evidence>
<organism evidence="2 3">
    <name type="scientific">Devosia limi DSM 17137</name>
    <dbReference type="NCBI Taxonomy" id="1121477"/>
    <lineage>
        <taxon>Bacteria</taxon>
        <taxon>Pseudomonadati</taxon>
        <taxon>Pseudomonadota</taxon>
        <taxon>Alphaproteobacteria</taxon>
        <taxon>Hyphomicrobiales</taxon>
        <taxon>Devosiaceae</taxon>
        <taxon>Devosia</taxon>
    </lineage>
</organism>
<dbReference type="RefSeq" id="WP_052950707.1">
    <property type="nucleotide sequence ID" value="NZ_FQVC01000001.1"/>
</dbReference>
<dbReference type="GO" id="GO:0003700">
    <property type="term" value="F:DNA-binding transcription factor activity"/>
    <property type="evidence" value="ECO:0007669"/>
    <property type="project" value="InterPro"/>
</dbReference>
<dbReference type="Proteomes" id="UP000184533">
    <property type="component" value="Unassembled WGS sequence"/>
</dbReference>
<keyword evidence="2" id="KW-0238">DNA-binding</keyword>
<dbReference type="PRINTS" id="PR00598">
    <property type="entry name" value="HTHMARR"/>
</dbReference>
<accession>A0A1M4TU19</accession>
<protein>
    <submittedName>
        <fullName evidence="2">DNA-binding transcriptional regulator, MarR family</fullName>
    </submittedName>
</protein>
<name>A0A1M4TU19_9HYPH</name>